<evidence type="ECO:0008006" key="3">
    <source>
        <dbReference type="Google" id="ProtNLM"/>
    </source>
</evidence>
<sequence length="157" mass="16992">MSADQSHAWASALAGLSGQQIAVGLSVLTQRGDDWPPSAPEFRKLCSPSAYSMGLPSIDRAYRQACEIAYPGADSSRIHPAVYHAACEAGFYELRMLPESKSRPLFERAYEVTVRMCANGEPLREVPKALPEKVSVVTPEVGVSALQEMRAALRGKA</sequence>
<evidence type="ECO:0000313" key="1">
    <source>
        <dbReference type="EMBL" id="WXL23937.1"/>
    </source>
</evidence>
<dbReference type="Proteomes" id="UP001476583">
    <property type="component" value="Chromosome"/>
</dbReference>
<gene>
    <name evidence="1" type="ORF">WG219_11275</name>
</gene>
<accession>A0ABZ2RC69</accession>
<dbReference type="EMBL" id="CP148074">
    <property type="protein sequence ID" value="WXL23937.1"/>
    <property type="molecule type" value="Genomic_DNA"/>
</dbReference>
<proteinExistence type="predicted"/>
<reference evidence="1 2" key="1">
    <citation type="submission" date="2024-03" db="EMBL/GenBank/DDBJ databases">
        <title>Complete genome of BD2.</title>
        <authorList>
            <person name="Cao G."/>
        </authorList>
    </citation>
    <scope>NUCLEOTIDE SEQUENCE [LARGE SCALE GENOMIC DNA]</scope>
    <source>
        <strain evidence="1 2">BD2</strain>
    </source>
</reference>
<evidence type="ECO:0000313" key="2">
    <source>
        <dbReference type="Proteomes" id="UP001476583"/>
    </source>
</evidence>
<keyword evidence="2" id="KW-1185">Reference proteome</keyword>
<organism evidence="1 2">
    <name type="scientific">Ectopseudomonas mendocina</name>
    <name type="common">Pseudomonas mendocina</name>
    <dbReference type="NCBI Taxonomy" id="300"/>
    <lineage>
        <taxon>Bacteria</taxon>
        <taxon>Pseudomonadati</taxon>
        <taxon>Pseudomonadota</taxon>
        <taxon>Gammaproteobacteria</taxon>
        <taxon>Pseudomonadales</taxon>
        <taxon>Pseudomonadaceae</taxon>
        <taxon>Ectopseudomonas</taxon>
    </lineage>
</organism>
<protein>
    <recommendedName>
        <fullName evidence="3">Replication protein P</fullName>
    </recommendedName>
</protein>
<name>A0ABZ2RC69_ECTME</name>